<feature type="domain" description="Alpha-D-phosphohexomutase alpha/beta/alpha" evidence="1">
    <location>
        <begin position="14"/>
        <end position="105"/>
    </location>
</feature>
<comment type="caution">
    <text evidence="2">The sequence shown here is derived from an EMBL/GenBank/DDBJ whole genome shotgun (WGS) entry which is preliminary data.</text>
</comment>
<gene>
    <name evidence="2" type="ORF">SB4_15435</name>
</gene>
<dbReference type="SUPFAM" id="SSF53738">
    <property type="entry name" value="Phosphoglucomutase, first 3 domains"/>
    <property type="match status" value="1"/>
</dbReference>
<dbReference type="GO" id="GO:0005975">
    <property type="term" value="P:carbohydrate metabolic process"/>
    <property type="evidence" value="ECO:0007669"/>
    <property type="project" value="InterPro"/>
</dbReference>
<dbReference type="InterPro" id="IPR016055">
    <property type="entry name" value="A-D-PHexomutase_a/b/a-I/II/III"/>
</dbReference>
<organism evidence="2 3">
    <name type="scientific">Sphingomonas sanguinis</name>
    <dbReference type="NCBI Taxonomy" id="33051"/>
    <lineage>
        <taxon>Bacteria</taxon>
        <taxon>Pseudomonadati</taxon>
        <taxon>Pseudomonadota</taxon>
        <taxon>Alphaproteobacteria</taxon>
        <taxon>Sphingomonadales</taxon>
        <taxon>Sphingomonadaceae</taxon>
        <taxon>Sphingomonas</taxon>
    </lineage>
</organism>
<dbReference type="EMBL" id="LDTE01000110">
    <property type="protein sequence ID" value="KTT96472.1"/>
    <property type="molecule type" value="Genomic_DNA"/>
</dbReference>
<name>A0A147IMQ0_9SPHN</name>
<evidence type="ECO:0000313" key="3">
    <source>
        <dbReference type="Proteomes" id="UP000074072"/>
    </source>
</evidence>
<evidence type="ECO:0000259" key="1">
    <source>
        <dbReference type="Pfam" id="PF02880"/>
    </source>
</evidence>
<accession>A0A147IMQ0</accession>
<reference evidence="2 3" key="1">
    <citation type="journal article" date="2016" name="Front. Microbiol.">
        <title>Genomic Resource of Rice Seed Associated Bacteria.</title>
        <authorList>
            <person name="Midha S."/>
            <person name="Bansal K."/>
            <person name="Sharma S."/>
            <person name="Kumar N."/>
            <person name="Patil P.P."/>
            <person name="Chaudhry V."/>
            <person name="Patil P.B."/>
        </authorList>
    </citation>
    <scope>NUCLEOTIDE SEQUENCE [LARGE SCALE GENOMIC DNA]</scope>
    <source>
        <strain evidence="2 3">SB4</strain>
    </source>
</reference>
<dbReference type="SUPFAM" id="SSF55957">
    <property type="entry name" value="Phosphoglucomutase, C-terminal domain"/>
    <property type="match status" value="1"/>
</dbReference>
<protein>
    <recommendedName>
        <fullName evidence="1">Alpha-D-phosphohexomutase alpha/beta/alpha domain-containing protein</fullName>
    </recommendedName>
</protein>
<dbReference type="Gene3D" id="3.30.310.50">
    <property type="entry name" value="Alpha-D-phosphohexomutase, C-terminal domain"/>
    <property type="match status" value="1"/>
</dbReference>
<dbReference type="Gene3D" id="3.40.120.10">
    <property type="entry name" value="Alpha-D-Glucose-1,6-Bisphosphate, subunit A, domain 3"/>
    <property type="match status" value="1"/>
</dbReference>
<dbReference type="Pfam" id="PF02880">
    <property type="entry name" value="PGM_PMM_III"/>
    <property type="match status" value="1"/>
</dbReference>
<dbReference type="Proteomes" id="UP000074072">
    <property type="component" value="Unassembled WGS sequence"/>
</dbReference>
<dbReference type="AlphaFoldDB" id="A0A147IMQ0"/>
<dbReference type="InterPro" id="IPR036900">
    <property type="entry name" value="A-D-PHexomutase_C_sf"/>
</dbReference>
<proteinExistence type="predicted"/>
<dbReference type="GO" id="GO:0016868">
    <property type="term" value="F:intramolecular phosphotransferase activity"/>
    <property type="evidence" value="ECO:0007669"/>
    <property type="project" value="InterPro"/>
</dbReference>
<dbReference type="InterPro" id="IPR005846">
    <property type="entry name" value="A-D-PHexomutase_a/b/a-III"/>
</dbReference>
<evidence type="ECO:0000313" key="2">
    <source>
        <dbReference type="EMBL" id="KTT96472.1"/>
    </source>
</evidence>
<dbReference type="PATRIC" id="fig|33051.4.peg.509"/>
<sequence length="198" mass="21200">MAALLLNPRPELGLLFNGTVMMTTTCGQTIRAAAAYRGSDLVETAVGFKHLAGAMRSSPRSVAVGSVGDYGFESLTSDRDPLAAVLLATHMLAHHAKPLATIIASIKAELGTAHLHSSEQHLPHMSQEDVHELLHALATSLGWPLQIDRTIDGYRIYGPNRQSALVRPSSTEGGLRIYSEIDQEPGEELSKILAAGEQ</sequence>